<reference evidence="1 2" key="1">
    <citation type="submission" date="2019-10" db="EMBL/GenBank/DDBJ databases">
        <title>Georgenia wutianyii sp. nov. and Georgenia yuyongxinii sp. nov. isolated from plateau pika (Ochotona curzoniae) in the Qinghai-Tibet plateau of China.</title>
        <authorList>
            <person name="Tian Z."/>
        </authorList>
    </citation>
    <scope>NUCLEOTIDE SEQUENCE [LARGE SCALE GENOMIC DNA]</scope>
    <source>
        <strain evidence="1 2">DSM 21501</strain>
    </source>
</reference>
<keyword evidence="2" id="KW-1185">Reference proteome</keyword>
<sequence>MGMDDANEGPDSGECWEHKWVLEGASVSSKGSQMNYVCRRCGAVMVDASGGAEDVATSGD</sequence>
<dbReference type="Proteomes" id="UP000451860">
    <property type="component" value="Unassembled WGS sequence"/>
</dbReference>
<proteinExistence type="predicted"/>
<organism evidence="1 2">
    <name type="scientific">Georgenia thermotolerans</name>
    <dbReference type="NCBI Taxonomy" id="527326"/>
    <lineage>
        <taxon>Bacteria</taxon>
        <taxon>Bacillati</taxon>
        <taxon>Actinomycetota</taxon>
        <taxon>Actinomycetes</taxon>
        <taxon>Micrococcales</taxon>
        <taxon>Bogoriellaceae</taxon>
        <taxon>Georgenia</taxon>
    </lineage>
</organism>
<evidence type="ECO:0000313" key="1">
    <source>
        <dbReference type="EMBL" id="KAE8764681.1"/>
    </source>
</evidence>
<gene>
    <name evidence="1" type="ORF">GB883_07670</name>
</gene>
<name>A0A7J5UR40_9MICO</name>
<dbReference type="OrthoDB" id="9964788at2"/>
<comment type="caution">
    <text evidence="1">The sequence shown here is derived from an EMBL/GenBank/DDBJ whole genome shotgun (WGS) entry which is preliminary data.</text>
</comment>
<dbReference type="EMBL" id="WHJE01000025">
    <property type="protein sequence ID" value="KAE8764681.1"/>
    <property type="molecule type" value="Genomic_DNA"/>
</dbReference>
<evidence type="ECO:0000313" key="2">
    <source>
        <dbReference type="Proteomes" id="UP000451860"/>
    </source>
</evidence>
<protein>
    <submittedName>
        <fullName evidence="1">3-oxoacyl-ACP reductase</fullName>
    </submittedName>
</protein>
<dbReference type="AlphaFoldDB" id="A0A7J5UR40"/>
<accession>A0A7J5UR40</accession>